<reference evidence="2" key="1">
    <citation type="submission" date="2018-09" db="EMBL/GenBank/DDBJ databases">
        <authorList>
            <person name="Zhu H."/>
        </authorList>
    </citation>
    <scope>NUCLEOTIDE SEQUENCE [LARGE SCALE GENOMIC DNA]</scope>
    <source>
        <strain evidence="2">K1S02-23</strain>
    </source>
</reference>
<dbReference type="EMBL" id="QYUQ01000002">
    <property type="protein sequence ID" value="RJG01871.1"/>
    <property type="molecule type" value="Genomic_DNA"/>
</dbReference>
<keyword evidence="1" id="KW-0808">Transferase</keyword>
<dbReference type="SUPFAM" id="SSF53795">
    <property type="entry name" value="PEP carboxykinase-like"/>
    <property type="match status" value="1"/>
</dbReference>
<dbReference type="InterPro" id="IPR027417">
    <property type="entry name" value="P-loop_NTPase"/>
</dbReference>
<sequence>MNISALSPAQLQQRLRERGLCIRTGPFVTRVHTSLAAAAEGIGLLYADYPLAEEEDFADFHIRLALPNGLRRWLKPQVLFLFDGTRTFKPLPADQAFPMFEWGLNWCVSSHAQSYLIIHAAVLEKHGHAVILPAPPGSGKSTLCAALAQRGWRLLSDELALIRIADGCVVPLPRPVSLKNASIDIMRQYTPDAVFSRQVRDTMKGTVAHMKAPADSVARASECARPGWVIFPRYEAGADARLTVVPKARAFMRAADNAFNYSLLGQQGFASLAGLIGASSCYDFTYSKLDEAIDTFNQLALPALLP</sequence>
<evidence type="ECO:0000313" key="1">
    <source>
        <dbReference type="EMBL" id="RJG01871.1"/>
    </source>
</evidence>
<protein>
    <submittedName>
        <fullName evidence="1">HprK-related kinase A</fullName>
    </submittedName>
</protein>
<evidence type="ECO:0000313" key="2">
    <source>
        <dbReference type="Proteomes" id="UP000266327"/>
    </source>
</evidence>
<dbReference type="InterPro" id="IPR027600">
    <property type="entry name" value="HprK-rel_A"/>
</dbReference>
<dbReference type="GO" id="GO:0016301">
    <property type="term" value="F:kinase activity"/>
    <property type="evidence" value="ECO:0007669"/>
    <property type="project" value="UniProtKB-KW"/>
</dbReference>
<dbReference type="NCBIfam" id="TIGR04352">
    <property type="entry name" value="HprK_rel_A"/>
    <property type="match status" value="1"/>
</dbReference>
<keyword evidence="2" id="KW-1185">Reference proteome</keyword>
<dbReference type="RefSeq" id="WP_119785333.1">
    <property type="nucleotide sequence ID" value="NZ_QYUQ01000002.1"/>
</dbReference>
<dbReference type="AlphaFoldDB" id="A0A3A3G1S2"/>
<dbReference type="Gene3D" id="3.40.50.300">
    <property type="entry name" value="P-loop containing nucleotide triphosphate hydrolases"/>
    <property type="match status" value="1"/>
</dbReference>
<dbReference type="OrthoDB" id="4544211at2"/>
<dbReference type="Proteomes" id="UP000266327">
    <property type="component" value="Unassembled WGS sequence"/>
</dbReference>
<gene>
    <name evidence="1" type="ORF">D3878_10015</name>
</gene>
<name>A0A3A3G1S2_9BURK</name>
<keyword evidence="1" id="KW-0418">Kinase</keyword>
<comment type="caution">
    <text evidence="1">The sequence shown here is derived from an EMBL/GenBank/DDBJ whole genome shotgun (WGS) entry which is preliminary data.</text>
</comment>
<accession>A0A3A3G1S2</accession>
<organism evidence="1 2">
    <name type="scientific">Noviherbaspirillum sedimenti</name>
    <dbReference type="NCBI Taxonomy" id="2320865"/>
    <lineage>
        <taxon>Bacteria</taxon>
        <taxon>Pseudomonadati</taxon>
        <taxon>Pseudomonadota</taxon>
        <taxon>Betaproteobacteria</taxon>
        <taxon>Burkholderiales</taxon>
        <taxon>Oxalobacteraceae</taxon>
        <taxon>Noviherbaspirillum</taxon>
    </lineage>
</organism>
<proteinExistence type="predicted"/>